<accession>A0A1Y2ALH9</accession>
<dbReference type="Proteomes" id="UP000193642">
    <property type="component" value="Unassembled WGS sequence"/>
</dbReference>
<proteinExistence type="predicted"/>
<evidence type="ECO:0000313" key="3">
    <source>
        <dbReference type="Proteomes" id="UP000193642"/>
    </source>
</evidence>
<gene>
    <name evidence="2" type="ORF">BCR33DRAFT_860897</name>
</gene>
<keyword evidence="1" id="KW-0472">Membrane</keyword>
<name>A0A1Y2ALH9_9FUNG</name>
<evidence type="ECO:0000256" key="1">
    <source>
        <dbReference type="SAM" id="Phobius"/>
    </source>
</evidence>
<feature type="transmembrane region" description="Helical" evidence="1">
    <location>
        <begin position="42"/>
        <end position="64"/>
    </location>
</feature>
<feature type="transmembrane region" description="Helical" evidence="1">
    <location>
        <begin position="85"/>
        <end position="108"/>
    </location>
</feature>
<dbReference type="EMBL" id="MCGO01000162">
    <property type="protein sequence ID" value="ORY23342.1"/>
    <property type="molecule type" value="Genomic_DNA"/>
</dbReference>
<organism evidence="2 3">
    <name type="scientific">Rhizoclosmatium globosum</name>
    <dbReference type="NCBI Taxonomy" id="329046"/>
    <lineage>
        <taxon>Eukaryota</taxon>
        <taxon>Fungi</taxon>
        <taxon>Fungi incertae sedis</taxon>
        <taxon>Chytridiomycota</taxon>
        <taxon>Chytridiomycota incertae sedis</taxon>
        <taxon>Chytridiomycetes</taxon>
        <taxon>Chytridiales</taxon>
        <taxon>Chytriomycetaceae</taxon>
        <taxon>Rhizoclosmatium</taxon>
    </lineage>
</organism>
<protein>
    <submittedName>
        <fullName evidence="2">Uncharacterized protein</fullName>
    </submittedName>
</protein>
<feature type="transmembrane region" description="Helical" evidence="1">
    <location>
        <begin position="128"/>
        <end position="149"/>
    </location>
</feature>
<keyword evidence="1" id="KW-1133">Transmembrane helix</keyword>
<reference evidence="2 3" key="1">
    <citation type="submission" date="2016-07" db="EMBL/GenBank/DDBJ databases">
        <title>Pervasive Adenine N6-methylation of Active Genes in Fungi.</title>
        <authorList>
            <consortium name="DOE Joint Genome Institute"/>
            <person name="Mondo S.J."/>
            <person name="Dannebaum R.O."/>
            <person name="Kuo R.C."/>
            <person name="Labutti K."/>
            <person name="Haridas S."/>
            <person name="Kuo A."/>
            <person name="Salamov A."/>
            <person name="Ahrendt S.R."/>
            <person name="Lipzen A."/>
            <person name="Sullivan W."/>
            <person name="Andreopoulos W.B."/>
            <person name="Clum A."/>
            <person name="Lindquist E."/>
            <person name="Daum C."/>
            <person name="Ramamoorthy G.K."/>
            <person name="Gryganskyi A."/>
            <person name="Culley D."/>
            <person name="Magnuson J.K."/>
            <person name="James T.Y."/>
            <person name="O'Malley M.A."/>
            <person name="Stajich J.E."/>
            <person name="Spatafora J.W."/>
            <person name="Visel A."/>
            <person name="Grigoriev I.V."/>
        </authorList>
    </citation>
    <scope>NUCLEOTIDE SEQUENCE [LARGE SCALE GENOMIC DNA]</scope>
    <source>
        <strain evidence="2 3">JEL800</strain>
    </source>
</reference>
<evidence type="ECO:0000313" key="2">
    <source>
        <dbReference type="EMBL" id="ORY23342.1"/>
    </source>
</evidence>
<dbReference type="AlphaFoldDB" id="A0A1Y2ALH9"/>
<comment type="caution">
    <text evidence="2">The sequence shown here is derived from an EMBL/GenBank/DDBJ whole genome shotgun (WGS) entry which is preliminary data.</text>
</comment>
<keyword evidence="1" id="KW-0812">Transmembrane</keyword>
<sequence>MSLEWTIRTRDEQPPLHFLKGFPLFVISQIAEHVGHFVLINYYGFAGLSLYLIIVTAVMSLDPLASDSLGKNVQILRANGFADGYVLAAMVVNMVSSQTLTLIVINWICGQDAMASLWSSHIYTLQLLGRIIVNLAGTELLSMWLTSFFTKRGRTYT</sequence>
<keyword evidence="3" id="KW-1185">Reference proteome</keyword>